<dbReference type="Proteomes" id="UP000198517">
    <property type="component" value="Unassembled WGS sequence"/>
</dbReference>
<accession>A0A1G7FZ25</accession>
<keyword evidence="2" id="KW-1185">Reference proteome</keyword>
<evidence type="ECO:0000313" key="1">
    <source>
        <dbReference type="EMBL" id="SDE81153.1"/>
    </source>
</evidence>
<sequence length="179" mass="21112">MDEDNKIPAFEYILLKLNDWYHEVFPNKKEEENDISILKAMKLLFFTASVNRSDKGGEHEDLLDIFGNFQAWPYGHVEADVYNNFRNSTNIVLDRHKLIISNIEAIENWANKNPELSNKINGSIKALKEKNIDLIKKGAFDLVDISHSYLTWIYYHQYRKEHNTTIPIAEIRNEEKYYS</sequence>
<evidence type="ECO:0000313" key="2">
    <source>
        <dbReference type="Proteomes" id="UP000198517"/>
    </source>
</evidence>
<dbReference type="RefSeq" id="WP_092738119.1">
    <property type="nucleotide sequence ID" value="NZ_FNAS01000033.1"/>
</dbReference>
<dbReference type="AlphaFoldDB" id="A0A1G7FZ25"/>
<proteinExistence type="predicted"/>
<name>A0A1G7FZ25_9FLAO</name>
<dbReference type="EMBL" id="FNAS01000033">
    <property type="protein sequence ID" value="SDE81153.1"/>
    <property type="molecule type" value="Genomic_DNA"/>
</dbReference>
<gene>
    <name evidence="1" type="ORF">SAMN05421544_1332</name>
</gene>
<dbReference type="OrthoDB" id="1441996at2"/>
<organism evidence="1 2">
    <name type="scientific">Riemerella columbipharyngis</name>
    <dbReference type="NCBI Taxonomy" id="1071918"/>
    <lineage>
        <taxon>Bacteria</taxon>
        <taxon>Pseudomonadati</taxon>
        <taxon>Bacteroidota</taxon>
        <taxon>Flavobacteriia</taxon>
        <taxon>Flavobacteriales</taxon>
        <taxon>Weeksellaceae</taxon>
        <taxon>Riemerella</taxon>
    </lineage>
</organism>
<reference evidence="1 2" key="1">
    <citation type="submission" date="2016-10" db="EMBL/GenBank/DDBJ databases">
        <authorList>
            <person name="de Groot N.N."/>
        </authorList>
    </citation>
    <scope>NUCLEOTIDE SEQUENCE [LARGE SCALE GENOMIC DNA]</scope>
    <source>
        <strain evidence="1 2">DSM 24015</strain>
    </source>
</reference>
<evidence type="ECO:0008006" key="3">
    <source>
        <dbReference type="Google" id="ProtNLM"/>
    </source>
</evidence>
<dbReference type="STRING" id="1071918.SAMN05421544_1332"/>
<protein>
    <recommendedName>
        <fullName evidence="3">Antitoxin SocA-like Panacea domain-containing protein</fullName>
    </recommendedName>
</protein>